<evidence type="ECO:0000313" key="4">
    <source>
        <dbReference type="Proteomes" id="UP001287286"/>
    </source>
</evidence>
<sequence length="117" mass="12675">MRALSCSSFVLYKLPGSKTPGIIDNVQLNESLESVCETSIYPPRLGTTQSMARSEHEAGRRRRLLSERLLLLCLVPADATTFLALAPRDPGAWTFRAAQAAARARGRSVSKKGSALS</sequence>
<evidence type="ECO:0000313" key="3">
    <source>
        <dbReference type="Proteomes" id="UP000245956"/>
    </source>
</evidence>
<dbReference type="Proteomes" id="UP000245956">
    <property type="component" value="Unassembled WGS sequence"/>
</dbReference>
<reference evidence="2 3" key="2">
    <citation type="journal article" date="2016" name="Front. Microbiol.">
        <title>Genome and transcriptome sequences reveal the specific parasitism of the nematophagous Purpureocillium lilacinum 36-1.</title>
        <authorList>
            <person name="Xie J."/>
            <person name="Li S."/>
            <person name="Mo C."/>
            <person name="Xiao X."/>
            <person name="Peng D."/>
            <person name="Wang G."/>
            <person name="Xiao Y."/>
        </authorList>
    </citation>
    <scope>NUCLEOTIDE SEQUENCE [LARGE SCALE GENOMIC DNA]</scope>
    <source>
        <strain evidence="2 3">36-1</strain>
    </source>
</reference>
<organism evidence="2 3">
    <name type="scientific">Purpureocillium lilacinum</name>
    <name type="common">Paecilomyces lilacinus</name>
    <dbReference type="NCBI Taxonomy" id="33203"/>
    <lineage>
        <taxon>Eukaryota</taxon>
        <taxon>Fungi</taxon>
        <taxon>Dikarya</taxon>
        <taxon>Ascomycota</taxon>
        <taxon>Pezizomycotina</taxon>
        <taxon>Sordariomycetes</taxon>
        <taxon>Hypocreomycetidae</taxon>
        <taxon>Hypocreales</taxon>
        <taxon>Ophiocordycipitaceae</taxon>
        <taxon>Purpureocillium</taxon>
    </lineage>
</organism>
<dbReference type="Proteomes" id="UP001287286">
    <property type="component" value="Unassembled WGS sequence"/>
</dbReference>
<dbReference type="EMBL" id="LCWV01000004">
    <property type="protein sequence ID" value="PWI73762.1"/>
    <property type="molecule type" value="Genomic_DNA"/>
</dbReference>
<reference evidence="1" key="3">
    <citation type="submission" date="2023-11" db="EMBL/GenBank/DDBJ databases">
        <authorList>
            <person name="Beijen E."/>
            <person name="Ohm R.A."/>
        </authorList>
    </citation>
    <scope>NUCLEOTIDE SEQUENCE</scope>
    <source>
        <strain evidence="1">CBS 150709</strain>
    </source>
</reference>
<accession>A0A2U3EH16</accession>
<comment type="caution">
    <text evidence="2">The sequence shown here is derived from an EMBL/GenBank/DDBJ whole genome shotgun (WGS) entry which is preliminary data.</text>
</comment>
<reference evidence="2" key="1">
    <citation type="submission" date="2015-05" db="EMBL/GenBank/DDBJ databases">
        <authorList>
            <person name="Wang D.B."/>
            <person name="Wang M."/>
        </authorList>
    </citation>
    <scope>NUCLEOTIDE SEQUENCE</scope>
    <source>
        <strain evidence="2">36-1</strain>
    </source>
</reference>
<proteinExistence type="predicted"/>
<name>A0A2U3EH16_PURLI</name>
<evidence type="ECO:0000313" key="1">
    <source>
        <dbReference type="EMBL" id="KAK4081006.1"/>
    </source>
</evidence>
<dbReference type="AlphaFoldDB" id="A0A2U3EH16"/>
<keyword evidence="4" id="KW-1185">Reference proteome</keyword>
<gene>
    <name evidence="2" type="ORF">PCL_09038</name>
    <name evidence="1" type="ORF">Purlil1_11763</name>
</gene>
<protein>
    <submittedName>
        <fullName evidence="2">Uncharacterized protein</fullName>
    </submittedName>
</protein>
<reference evidence="1 4" key="4">
    <citation type="journal article" date="2024" name="Microbiol. Resour. Announc.">
        <title>Genome annotations for the ascomycete fungi Trichoderma harzianum, Trichoderma aggressivum, and Purpureocillium lilacinum.</title>
        <authorList>
            <person name="Beijen E.P.W."/>
            <person name="Ohm R.A."/>
        </authorList>
    </citation>
    <scope>NUCLEOTIDE SEQUENCE [LARGE SCALE GENOMIC DNA]</scope>
    <source>
        <strain evidence="1 4">CBS 150709</strain>
    </source>
</reference>
<dbReference type="EMBL" id="JAWRVI010000077">
    <property type="protein sequence ID" value="KAK4081006.1"/>
    <property type="molecule type" value="Genomic_DNA"/>
</dbReference>
<evidence type="ECO:0000313" key="2">
    <source>
        <dbReference type="EMBL" id="PWI73762.1"/>
    </source>
</evidence>